<accession>A0A2I0TZX9</accession>
<reference evidence="2" key="1">
    <citation type="submission" date="2017-11" db="EMBL/GenBank/DDBJ databases">
        <authorList>
            <person name="Lima N.C."/>
            <person name="Parody-Merino A.M."/>
            <person name="Battley P.F."/>
            <person name="Fidler A.E."/>
            <person name="Prosdocimi F."/>
        </authorList>
    </citation>
    <scope>NUCLEOTIDE SEQUENCE [LARGE SCALE GENOMIC DNA]</scope>
</reference>
<organism evidence="1 2">
    <name type="scientific">Limosa lapponica baueri</name>
    <dbReference type="NCBI Taxonomy" id="1758121"/>
    <lineage>
        <taxon>Eukaryota</taxon>
        <taxon>Metazoa</taxon>
        <taxon>Chordata</taxon>
        <taxon>Craniata</taxon>
        <taxon>Vertebrata</taxon>
        <taxon>Euteleostomi</taxon>
        <taxon>Archelosauria</taxon>
        <taxon>Archosauria</taxon>
        <taxon>Dinosauria</taxon>
        <taxon>Saurischia</taxon>
        <taxon>Theropoda</taxon>
        <taxon>Coelurosauria</taxon>
        <taxon>Aves</taxon>
        <taxon>Neognathae</taxon>
        <taxon>Neoaves</taxon>
        <taxon>Charadriiformes</taxon>
        <taxon>Scolopacidae</taxon>
        <taxon>Limosa</taxon>
    </lineage>
</organism>
<dbReference type="OrthoDB" id="9389201at2759"/>
<keyword evidence="2" id="KW-1185">Reference proteome</keyword>
<reference evidence="2" key="2">
    <citation type="submission" date="2017-12" db="EMBL/GenBank/DDBJ databases">
        <title>Genome sequence of the Bar-tailed Godwit (Limosa lapponica baueri).</title>
        <authorList>
            <person name="Lima N.C.B."/>
            <person name="Parody-Merino A.M."/>
            <person name="Battley P.F."/>
            <person name="Fidler A.E."/>
            <person name="Prosdocimi F."/>
        </authorList>
    </citation>
    <scope>NUCLEOTIDE SEQUENCE [LARGE SCALE GENOMIC DNA]</scope>
</reference>
<dbReference type="Proteomes" id="UP000233556">
    <property type="component" value="Unassembled WGS sequence"/>
</dbReference>
<protein>
    <submittedName>
        <fullName evidence="1">Uncharacterized protein</fullName>
    </submittedName>
</protein>
<sequence>MRRSTACSNSSEYCSSKASVCSSPKLLGLGRLAPHPSFSGLVVCCGFASTSLTFGSSSSSFRESNSFFIEENVSVRRPAILSLSVEDSVSFNT</sequence>
<proteinExistence type="predicted"/>
<dbReference type="AlphaFoldDB" id="A0A2I0TZX9"/>
<gene>
    <name evidence="1" type="ORF">llap_10455</name>
</gene>
<dbReference type="EMBL" id="KZ506534">
    <property type="protein sequence ID" value="PKU39243.1"/>
    <property type="molecule type" value="Genomic_DNA"/>
</dbReference>
<evidence type="ECO:0000313" key="1">
    <source>
        <dbReference type="EMBL" id="PKU39243.1"/>
    </source>
</evidence>
<name>A0A2I0TZX9_LIMLA</name>
<evidence type="ECO:0000313" key="2">
    <source>
        <dbReference type="Proteomes" id="UP000233556"/>
    </source>
</evidence>